<feature type="transmembrane region" description="Helical" evidence="10">
    <location>
        <begin position="394"/>
        <end position="417"/>
    </location>
</feature>
<organism evidence="11 12">
    <name type="scientific">Powellomyces hirtus</name>
    <dbReference type="NCBI Taxonomy" id="109895"/>
    <lineage>
        <taxon>Eukaryota</taxon>
        <taxon>Fungi</taxon>
        <taxon>Fungi incertae sedis</taxon>
        <taxon>Chytridiomycota</taxon>
        <taxon>Chytridiomycota incertae sedis</taxon>
        <taxon>Chytridiomycetes</taxon>
        <taxon>Spizellomycetales</taxon>
        <taxon>Powellomycetaceae</taxon>
        <taxon>Powellomyces</taxon>
    </lineage>
</organism>
<dbReference type="AlphaFoldDB" id="A0A507E4D2"/>
<dbReference type="GO" id="GO:0015031">
    <property type="term" value="P:protein transport"/>
    <property type="evidence" value="ECO:0007669"/>
    <property type="project" value="UniProtKB-KW"/>
</dbReference>
<feature type="transmembrane region" description="Helical" evidence="10">
    <location>
        <begin position="671"/>
        <end position="689"/>
    </location>
</feature>
<feature type="transmembrane region" description="Helical" evidence="10">
    <location>
        <begin position="451"/>
        <end position="469"/>
    </location>
</feature>
<feature type="transmembrane region" description="Helical" evidence="10">
    <location>
        <begin position="256"/>
        <end position="275"/>
    </location>
</feature>
<keyword evidence="5" id="KW-0571">Peptide transport</keyword>
<keyword evidence="12" id="KW-1185">Reference proteome</keyword>
<name>A0A507E4D2_9FUNG</name>
<evidence type="ECO:0000313" key="12">
    <source>
        <dbReference type="Proteomes" id="UP000318582"/>
    </source>
</evidence>
<feature type="transmembrane region" description="Helical" evidence="10">
    <location>
        <begin position="105"/>
        <end position="126"/>
    </location>
</feature>
<dbReference type="EMBL" id="QEAQ01000044">
    <property type="protein sequence ID" value="TPX57960.1"/>
    <property type="molecule type" value="Genomic_DNA"/>
</dbReference>
<feature type="transmembrane region" description="Helical" evidence="10">
    <location>
        <begin position="566"/>
        <end position="584"/>
    </location>
</feature>
<evidence type="ECO:0000313" key="11">
    <source>
        <dbReference type="EMBL" id="TPX57960.1"/>
    </source>
</evidence>
<proteinExistence type="inferred from homology"/>
<keyword evidence="4 10" id="KW-0812">Transmembrane</keyword>
<gene>
    <name evidence="11" type="ORF">PhCBS80983_g03472</name>
</gene>
<evidence type="ECO:0000256" key="5">
    <source>
        <dbReference type="ARBA" id="ARBA00022856"/>
    </source>
</evidence>
<feature type="transmembrane region" description="Helical" evidence="10">
    <location>
        <begin position="287"/>
        <end position="303"/>
    </location>
</feature>
<dbReference type="Proteomes" id="UP000318582">
    <property type="component" value="Unassembled WGS sequence"/>
</dbReference>
<dbReference type="Pfam" id="PF03169">
    <property type="entry name" value="OPT"/>
    <property type="match status" value="1"/>
</dbReference>
<feature type="transmembrane region" description="Helical" evidence="10">
    <location>
        <begin position="315"/>
        <end position="332"/>
    </location>
</feature>
<feature type="transmembrane region" description="Helical" evidence="10">
    <location>
        <begin position="78"/>
        <end position="98"/>
    </location>
</feature>
<accession>A0A507E4D2</accession>
<feature type="transmembrane region" description="Helical" evidence="10">
    <location>
        <begin position="138"/>
        <end position="160"/>
    </location>
</feature>
<comment type="subcellular location">
    <subcellularLocation>
        <location evidence="1">Membrane</location>
        <topology evidence="1">Multi-pass membrane protein</topology>
    </subcellularLocation>
</comment>
<feature type="transmembrane region" description="Helical" evidence="10">
    <location>
        <begin position="701"/>
        <end position="726"/>
    </location>
</feature>
<keyword evidence="7 10" id="KW-1133">Transmembrane helix</keyword>
<comment type="caution">
    <text evidence="11">The sequence shown here is derived from an EMBL/GenBank/DDBJ whole genome shotgun (WGS) entry which is preliminary data.</text>
</comment>
<feature type="region of interest" description="Disordered" evidence="9">
    <location>
        <begin position="1"/>
        <end position="23"/>
    </location>
</feature>
<evidence type="ECO:0000256" key="3">
    <source>
        <dbReference type="ARBA" id="ARBA00022448"/>
    </source>
</evidence>
<protein>
    <recommendedName>
        <fullName evidence="13">OPT family small oligopeptide transporter</fullName>
    </recommendedName>
</protein>
<dbReference type="InterPro" id="IPR004648">
    <property type="entry name" value="Oligpept_transpt"/>
</dbReference>
<keyword evidence="6" id="KW-0653">Protein transport</keyword>
<sequence>MSSPKHHAVTRTGDSKQKQELASTNTIAEADETARGLILVDTDAEAVTRKHKRGVWDFIDSVVDKTDDPSSPSLTPRVWLIGTFFTVVFAIANTILTFRTNVFNVPAVVAILLSLPCGKVLAAVLPKGGRFNPGPFSIKEHVLCGVMIGSAFLPLGVFNFISQKYILKQSDLSVISGVGFVLGSQMIGYGLAGHCRRFLVKPASMLWPTALTQVALYKALNKVAIPGSIAGASYSTGTFFWIAFTGAAIYQWFPSFLAPLLSTLSILCVSSSRGIRLWGSGFPGRGMGFLSINLDWSLIARWTPLESPFWTKVNQFTGIYLVLYVVVPILYYKNAFGMDQSLKDPMLSPYGVLNSLTLFNKTGAPLRPQMLVSPTGVLIDKVYEANQPIYISTFYAMTIALALFGYTATLCHTFLWYGKEMKGRLLSGIKEHKEDDDVHSKLMKAYPDVPLWWFAVILAVAIPMVMVTCEVGGFALSWWGVLVAIAFAVVSMVPVGVLQALSGTQLPLQTISLFLSGIFFQGQTFAVLSFNTVAYMGMAQGLVLVQDLKIAHYMKIPPRDMFIVQLYGKFLCAIIMTLTAVQVMENWQTSLLTQPQWQYVAYRFFTSNAVIWGSIGTLRFFGSGTPYSGIFFSLLAGILAPVIPWLCYRRWGGKWKLVNIPLMAMTGESPGSFTTTVSPIVISFLSAFYMKRYHHGLWSRYNYILAAALSAGTAITVLFIAVTLGLKQKKMPTYFLNPLDGEHCSP</sequence>
<dbReference type="NCBIfam" id="TIGR00728">
    <property type="entry name" value="OPT_sfam"/>
    <property type="match status" value="1"/>
</dbReference>
<dbReference type="PANTHER" id="PTHR22601">
    <property type="entry name" value="ISP4 LIKE PROTEIN"/>
    <property type="match status" value="1"/>
</dbReference>
<feature type="transmembrane region" description="Helical" evidence="10">
    <location>
        <begin position="476"/>
        <end position="498"/>
    </location>
</feature>
<reference evidence="11 12" key="1">
    <citation type="journal article" date="2019" name="Sci. Rep.">
        <title>Comparative genomics of chytrid fungi reveal insights into the obligate biotrophic and pathogenic lifestyle of Synchytrium endobioticum.</title>
        <authorList>
            <person name="van de Vossenberg B.T.L.H."/>
            <person name="Warris S."/>
            <person name="Nguyen H.D.T."/>
            <person name="van Gent-Pelzer M.P.E."/>
            <person name="Joly D.L."/>
            <person name="van de Geest H.C."/>
            <person name="Bonants P.J.M."/>
            <person name="Smith D.S."/>
            <person name="Levesque C.A."/>
            <person name="van der Lee T.A.J."/>
        </authorList>
    </citation>
    <scope>NUCLEOTIDE SEQUENCE [LARGE SCALE GENOMIC DNA]</scope>
    <source>
        <strain evidence="11 12">CBS 809.83</strain>
    </source>
</reference>
<evidence type="ECO:0000256" key="8">
    <source>
        <dbReference type="ARBA" id="ARBA00023136"/>
    </source>
</evidence>
<evidence type="ECO:0000256" key="1">
    <source>
        <dbReference type="ARBA" id="ARBA00004141"/>
    </source>
</evidence>
<evidence type="ECO:0000256" key="6">
    <source>
        <dbReference type="ARBA" id="ARBA00022927"/>
    </source>
</evidence>
<feature type="transmembrane region" description="Helical" evidence="10">
    <location>
        <begin position="518"/>
        <end position="545"/>
    </location>
</feature>
<feature type="transmembrane region" description="Helical" evidence="10">
    <location>
        <begin position="629"/>
        <end position="651"/>
    </location>
</feature>
<dbReference type="GO" id="GO:0035673">
    <property type="term" value="F:oligopeptide transmembrane transporter activity"/>
    <property type="evidence" value="ECO:0007669"/>
    <property type="project" value="InterPro"/>
</dbReference>
<feature type="transmembrane region" description="Helical" evidence="10">
    <location>
        <begin position="604"/>
        <end position="622"/>
    </location>
</feature>
<evidence type="ECO:0000256" key="2">
    <source>
        <dbReference type="ARBA" id="ARBA00008807"/>
    </source>
</evidence>
<dbReference type="InterPro" id="IPR004813">
    <property type="entry name" value="OPT"/>
</dbReference>
<feature type="transmembrane region" description="Helical" evidence="10">
    <location>
        <begin position="229"/>
        <end position="250"/>
    </location>
</feature>
<evidence type="ECO:0000256" key="10">
    <source>
        <dbReference type="SAM" id="Phobius"/>
    </source>
</evidence>
<evidence type="ECO:0008006" key="13">
    <source>
        <dbReference type="Google" id="ProtNLM"/>
    </source>
</evidence>
<keyword evidence="3" id="KW-0813">Transport</keyword>
<keyword evidence="8 10" id="KW-0472">Membrane</keyword>
<comment type="similarity">
    <text evidence="2">Belongs to the oligopeptide OPT transporter family.</text>
</comment>
<dbReference type="GO" id="GO:0016020">
    <property type="term" value="C:membrane"/>
    <property type="evidence" value="ECO:0007669"/>
    <property type="project" value="UniProtKB-SubCell"/>
</dbReference>
<evidence type="ECO:0000256" key="9">
    <source>
        <dbReference type="SAM" id="MobiDB-lite"/>
    </source>
</evidence>
<evidence type="ECO:0000256" key="4">
    <source>
        <dbReference type="ARBA" id="ARBA00022692"/>
    </source>
</evidence>
<evidence type="ECO:0000256" key="7">
    <source>
        <dbReference type="ARBA" id="ARBA00022989"/>
    </source>
</evidence>